<reference evidence="8" key="1">
    <citation type="submission" date="2016-06" db="UniProtKB">
        <authorList>
            <consortium name="WormBaseParasite"/>
        </authorList>
    </citation>
    <scope>IDENTIFICATION</scope>
</reference>
<dbReference type="GO" id="GO:0005739">
    <property type="term" value="C:mitochondrion"/>
    <property type="evidence" value="ECO:0007669"/>
    <property type="project" value="TreeGrafter"/>
</dbReference>
<evidence type="ECO:0000313" key="8">
    <source>
        <dbReference type="WBParaSite" id="SBAD_0000309301-mRNA-1"/>
    </source>
</evidence>
<gene>
    <name evidence="6" type="ORF">SBAD_LOCUS2954</name>
</gene>
<dbReference type="PANTHER" id="PTHR43149">
    <property type="entry name" value="ENOYL-COA HYDRATASE"/>
    <property type="match status" value="1"/>
</dbReference>
<dbReference type="Gene3D" id="1.10.12.10">
    <property type="entry name" value="Lyase 2-enoyl-coa Hydratase, Chain A, domain 2"/>
    <property type="match status" value="1"/>
</dbReference>
<dbReference type="AlphaFoldDB" id="A0A183IH59"/>
<dbReference type="InterPro" id="IPR045002">
    <property type="entry name" value="Ech1-like"/>
</dbReference>
<sequence>MAFRLVFRRLSSAASRFPSFTHLQVDVPSPFVVHVSLNRPDKFNALNDKLWQDIDHCFSFLSVDKDCRAIVFSGNGKFFCAGMDLSGLANIGTVSSDTSLDVARKAFKLRQSVIDLQRRFYSLETEVDMGITADVGALQKLPKVIGNDSLFRELVFTARKVTAEEAVKLSLVSQVFEDKETMMEAAKSVAAIIAQKSPVAVQGSKLHLNFSRDHSANWNMSMLQGDDVVKAITAAVMKEKTPPTFDKL</sequence>
<evidence type="ECO:0000256" key="5">
    <source>
        <dbReference type="ARBA" id="ARBA00023235"/>
    </source>
</evidence>
<dbReference type="Gene3D" id="3.90.226.10">
    <property type="entry name" value="2-enoyl-CoA Hydratase, Chain A, domain 1"/>
    <property type="match status" value="2"/>
</dbReference>
<evidence type="ECO:0000256" key="2">
    <source>
        <dbReference type="ARBA" id="ARBA00005254"/>
    </source>
</evidence>
<organism evidence="8">
    <name type="scientific">Soboliphyme baturini</name>
    <dbReference type="NCBI Taxonomy" id="241478"/>
    <lineage>
        <taxon>Eukaryota</taxon>
        <taxon>Metazoa</taxon>
        <taxon>Ecdysozoa</taxon>
        <taxon>Nematoda</taxon>
        <taxon>Enoplea</taxon>
        <taxon>Dorylaimia</taxon>
        <taxon>Dioctophymatida</taxon>
        <taxon>Dioctophymatoidea</taxon>
        <taxon>Soboliphymatidae</taxon>
        <taxon>Soboliphyme</taxon>
    </lineage>
</organism>
<dbReference type="UniPathway" id="UPA00659"/>
<keyword evidence="3" id="KW-0276">Fatty acid metabolism</keyword>
<proteinExistence type="inferred from homology"/>
<evidence type="ECO:0000256" key="4">
    <source>
        <dbReference type="ARBA" id="ARBA00023098"/>
    </source>
</evidence>
<dbReference type="FunFam" id="1.10.12.10:FF:000004">
    <property type="entry name" value="Delta3,5-delta2,4-dienoyl-CoA isomerase"/>
    <property type="match status" value="1"/>
</dbReference>
<comment type="similarity">
    <text evidence="2">Belongs to the enoyl-CoA hydratase/isomerase family.</text>
</comment>
<dbReference type="PANTHER" id="PTHR43149:SF1">
    <property type="entry name" value="DELTA(3,5)-DELTA(2,4)-DIENOYL-COA ISOMERASE, MITOCHONDRIAL"/>
    <property type="match status" value="1"/>
</dbReference>
<dbReference type="OrthoDB" id="14970at2759"/>
<dbReference type="EMBL" id="UZAM01007493">
    <property type="protein sequence ID" value="VDO99498.1"/>
    <property type="molecule type" value="Genomic_DNA"/>
</dbReference>
<accession>A0A183IH59</accession>
<dbReference type="CDD" id="cd06558">
    <property type="entry name" value="crotonase-like"/>
    <property type="match status" value="1"/>
</dbReference>
<evidence type="ECO:0000256" key="1">
    <source>
        <dbReference type="ARBA" id="ARBA00005005"/>
    </source>
</evidence>
<evidence type="ECO:0000313" key="6">
    <source>
        <dbReference type="EMBL" id="VDO99498.1"/>
    </source>
</evidence>
<keyword evidence="7" id="KW-1185">Reference proteome</keyword>
<evidence type="ECO:0000256" key="3">
    <source>
        <dbReference type="ARBA" id="ARBA00022832"/>
    </source>
</evidence>
<keyword evidence="5" id="KW-0413">Isomerase</keyword>
<dbReference type="InterPro" id="IPR029045">
    <property type="entry name" value="ClpP/crotonase-like_dom_sf"/>
</dbReference>
<protein>
    <submittedName>
        <fullName evidence="8">3-hydroxyisobutyryl-coenzyme A hydrolase</fullName>
    </submittedName>
</protein>
<dbReference type="WBParaSite" id="SBAD_0000309301-mRNA-1">
    <property type="protein sequence ID" value="SBAD_0000309301-mRNA-1"/>
    <property type="gene ID" value="SBAD_0000309301"/>
</dbReference>
<dbReference type="GO" id="GO:0006635">
    <property type="term" value="P:fatty acid beta-oxidation"/>
    <property type="evidence" value="ECO:0007669"/>
    <property type="project" value="UniProtKB-UniPathway"/>
</dbReference>
<name>A0A183IH59_9BILA</name>
<comment type="pathway">
    <text evidence="1">Lipid metabolism; fatty acid beta-oxidation.</text>
</comment>
<dbReference type="SUPFAM" id="SSF52096">
    <property type="entry name" value="ClpP/crotonase"/>
    <property type="match status" value="1"/>
</dbReference>
<dbReference type="Proteomes" id="UP000270296">
    <property type="component" value="Unassembled WGS sequence"/>
</dbReference>
<reference evidence="6 7" key="2">
    <citation type="submission" date="2018-11" db="EMBL/GenBank/DDBJ databases">
        <authorList>
            <consortium name="Pathogen Informatics"/>
        </authorList>
    </citation>
    <scope>NUCLEOTIDE SEQUENCE [LARGE SCALE GENOMIC DNA]</scope>
</reference>
<dbReference type="InterPro" id="IPR014748">
    <property type="entry name" value="Enoyl-CoA_hydra_C"/>
</dbReference>
<dbReference type="GO" id="GO:0051750">
    <property type="term" value="F:delta(3,5)-delta(2,4)-dienoyl-CoA isomerase activity"/>
    <property type="evidence" value="ECO:0007669"/>
    <property type="project" value="TreeGrafter"/>
</dbReference>
<dbReference type="Pfam" id="PF00378">
    <property type="entry name" value="ECH_1"/>
    <property type="match status" value="2"/>
</dbReference>
<evidence type="ECO:0000313" key="7">
    <source>
        <dbReference type="Proteomes" id="UP000270296"/>
    </source>
</evidence>
<dbReference type="InterPro" id="IPR001753">
    <property type="entry name" value="Enoyl-CoA_hydra/iso"/>
</dbReference>
<keyword evidence="4" id="KW-0443">Lipid metabolism</keyword>